<evidence type="ECO:0000256" key="4">
    <source>
        <dbReference type="ARBA" id="ARBA00022806"/>
    </source>
</evidence>
<dbReference type="GO" id="GO:0006281">
    <property type="term" value="P:DNA repair"/>
    <property type="evidence" value="ECO:0007669"/>
    <property type="project" value="UniProtKB-UniRule"/>
</dbReference>
<comment type="similarity">
    <text evidence="11">Belongs to the helicase family. Hel308 subfamily.</text>
</comment>
<keyword evidence="3 11" id="KW-0378">Hydrolase</keyword>
<dbReference type="GO" id="GO:0016818">
    <property type="term" value="F:hydrolase activity, acting on acid anhydrides, in phosphorus-containing anhydrides"/>
    <property type="evidence" value="ECO:0007669"/>
    <property type="project" value="UniProtKB-UniRule"/>
</dbReference>
<dbReference type="Gene3D" id="1.10.3380.30">
    <property type="match status" value="1"/>
</dbReference>
<evidence type="ECO:0000256" key="1">
    <source>
        <dbReference type="ARBA" id="ARBA00022741"/>
    </source>
</evidence>
<dbReference type="InterPro" id="IPR001650">
    <property type="entry name" value="Helicase_C-like"/>
</dbReference>
<comment type="catalytic activity">
    <reaction evidence="9 11">
        <text>Couples ATP hydrolysis with the unwinding of duplex DNA by translocating in the 3'-5' direction.</text>
        <dbReference type="EC" id="5.6.2.4"/>
    </reaction>
</comment>
<accession>A0A7J9NMJ9</accession>
<dbReference type="AlphaFoldDB" id="A0A7J9NMJ9"/>
<evidence type="ECO:0000256" key="11">
    <source>
        <dbReference type="HAMAP-Rule" id="MF_00442"/>
    </source>
</evidence>
<dbReference type="CDD" id="cd18795">
    <property type="entry name" value="SF2_C_Ski2"/>
    <property type="match status" value="1"/>
</dbReference>
<keyword evidence="4 11" id="KW-0347">Helicase</keyword>
<evidence type="ECO:0000256" key="8">
    <source>
        <dbReference type="ARBA" id="ARBA00023235"/>
    </source>
</evidence>
<dbReference type="InterPro" id="IPR014001">
    <property type="entry name" value="Helicase_ATP-bd"/>
</dbReference>
<sequence>MIVHEVLEDFGIKNLRPPQEKVLNNGLLQKDKNFLVCIPTASGKTLIGEMAFINHLLDESKKPTNKKAIFIVPLKALATEKFEEFKEKYEKYGLKIGISIGDFDSKEDLNKYDLIITTSEKLDSLIRHKIDWLEDVSCVVIDEIHLIGDGDRGATLEVVLTILKSLNLQIIGLSATVGNPGELADWLNAKLIIDTWRPIELKKATFFENTINYTNSEEKDVKVVKKNPLENLVIDTVNEDGSCLIFCSSKRNAVGEAKKHDLKEFLHPLEVEKLNEVSEELENSDSEGKTVKVLADCVRKGVAFHHAGLTTVQRKIVEKAYRNRIVKVICCTPTLSAGLNMPCRRAIIRDVKRFSGKGGMKFIPVMEIHQCIGRAGRPGLDPYGEGIIVLKKKADVTDALSLLNGDPEHIYSGIANYKSLEKHVLGLIASDIVRTKTELFKFLKNTFYAYQYEDFFKIKQTVDEILLDFRNAGFIIPENEILEVTALGLRVSELYISPSSARHILNGLSNLEDYSFEDHILLTLSGTYEMKPKLRMPDNDSDIRNELETLGYDLDEDLIEDYFYSGLFKAWINESTDEEIHENFAVEPGILRYKLEQMNWMIYSAKELLRISGNLKDYWNEFSNIEVRLKYGASEELVELLKIKGIGRVKARKLYDVGLKTREDIKKNPYQLAAQLGNKTAEKVLKYLKVSYDVSVFSQKKGQQTLIL</sequence>
<protein>
    <recommendedName>
        <fullName evidence="11">ATP-dependent DNA helicase Hel308</fullName>
        <ecNumber evidence="11">5.6.2.4</ecNumber>
    </recommendedName>
    <alternativeName>
        <fullName evidence="11">DNA 3'-5' helicase Hel308</fullName>
    </alternativeName>
</protein>
<gene>
    <name evidence="11" type="primary">hel308</name>
    <name evidence="14" type="ORF">HNP88_000666</name>
</gene>
<dbReference type="RefSeq" id="WP_181491958.1">
    <property type="nucleotide sequence ID" value="NZ_JACDUJ010000001.1"/>
</dbReference>
<keyword evidence="6 11" id="KW-0238">DNA-binding</keyword>
<keyword evidence="7 11" id="KW-0234">DNA repair</keyword>
<evidence type="ECO:0000256" key="10">
    <source>
        <dbReference type="ARBA" id="ARBA00048988"/>
    </source>
</evidence>
<dbReference type="GO" id="GO:0003677">
    <property type="term" value="F:DNA binding"/>
    <property type="evidence" value="ECO:0007669"/>
    <property type="project" value="UniProtKB-UniRule"/>
</dbReference>
<keyword evidence="2 11" id="KW-0227">DNA damage</keyword>
<dbReference type="PANTHER" id="PTHR47961">
    <property type="entry name" value="DNA POLYMERASE THETA, PUTATIVE (AFU_ORTHOLOGUE AFUA_1G05260)-RELATED"/>
    <property type="match status" value="1"/>
</dbReference>
<dbReference type="InterPro" id="IPR027417">
    <property type="entry name" value="P-loop_NTPase"/>
</dbReference>
<feature type="binding site" evidence="11">
    <location>
        <position position="19"/>
    </location>
    <ligand>
        <name>ATP</name>
        <dbReference type="ChEBI" id="CHEBI:30616"/>
    </ligand>
</feature>
<dbReference type="SUPFAM" id="SSF52540">
    <property type="entry name" value="P-loop containing nucleoside triphosphate hydrolases"/>
    <property type="match status" value="1"/>
</dbReference>
<proteinExistence type="inferred from homology"/>
<dbReference type="InterPro" id="IPR022965">
    <property type="entry name" value="Helicase_Hel308"/>
</dbReference>
<comment type="caution">
    <text evidence="14">The sequence shown here is derived from an EMBL/GenBank/DDBJ whole genome shotgun (WGS) entry which is preliminary data.</text>
</comment>
<name>A0A7J9NMJ9_METMI</name>
<dbReference type="PANTHER" id="PTHR47961:SF10">
    <property type="entry name" value="ATP-DEPENDENT DNA HELICASE HEL308"/>
    <property type="match status" value="1"/>
</dbReference>
<dbReference type="Gene3D" id="1.10.150.20">
    <property type="entry name" value="5' to 3' exonuclease, C-terminal subdomain"/>
    <property type="match status" value="1"/>
</dbReference>
<dbReference type="PROSITE" id="PS51192">
    <property type="entry name" value="HELICASE_ATP_BIND_1"/>
    <property type="match status" value="1"/>
</dbReference>
<dbReference type="SUPFAM" id="SSF158702">
    <property type="entry name" value="Sec63 N-terminal domain-like"/>
    <property type="match status" value="1"/>
</dbReference>
<keyword evidence="1 11" id="KW-0547">Nucleotide-binding</keyword>
<comment type="catalytic activity">
    <reaction evidence="10 11">
        <text>ATP + H2O = ADP + phosphate + H(+)</text>
        <dbReference type="Rhea" id="RHEA:13065"/>
        <dbReference type="ChEBI" id="CHEBI:15377"/>
        <dbReference type="ChEBI" id="CHEBI:15378"/>
        <dbReference type="ChEBI" id="CHEBI:30616"/>
        <dbReference type="ChEBI" id="CHEBI:43474"/>
        <dbReference type="ChEBI" id="CHEBI:456216"/>
        <dbReference type="EC" id="5.6.2.4"/>
    </reaction>
</comment>
<dbReference type="SUPFAM" id="SSF46785">
    <property type="entry name" value="Winged helix' DNA-binding domain"/>
    <property type="match status" value="1"/>
</dbReference>
<dbReference type="InterPro" id="IPR046931">
    <property type="entry name" value="HTH_61"/>
</dbReference>
<evidence type="ECO:0000313" key="15">
    <source>
        <dbReference type="Proteomes" id="UP000571854"/>
    </source>
</evidence>
<keyword evidence="5 11" id="KW-0067">ATP-binding</keyword>
<evidence type="ECO:0000256" key="5">
    <source>
        <dbReference type="ARBA" id="ARBA00022840"/>
    </source>
</evidence>
<dbReference type="Gene3D" id="3.40.50.300">
    <property type="entry name" value="P-loop containing nucleotide triphosphate hydrolases"/>
    <property type="match status" value="2"/>
</dbReference>
<dbReference type="Proteomes" id="UP000571854">
    <property type="component" value="Unassembled WGS sequence"/>
</dbReference>
<organism evidence="14 15">
    <name type="scientific">Methanococcus maripaludis</name>
    <name type="common">Methanococcus deltae</name>
    <dbReference type="NCBI Taxonomy" id="39152"/>
    <lineage>
        <taxon>Archaea</taxon>
        <taxon>Methanobacteriati</taxon>
        <taxon>Methanobacteriota</taxon>
        <taxon>Methanomada group</taxon>
        <taxon>Methanococci</taxon>
        <taxon>Methanococcales</taxon>
        <taxon>Methanococcaceae</taxon>
        <taxon>Methanococcus</taxon>
    </lineage>
</organism>
<dbReference type="InterPro" id="IPR050474">
    <property type="entry name" value="Hel308_SKI2-like"/>
</dbReference>
<dbReference type="GO" id="GO:0043138">
    <property type="term" value="F:3'-5' DNA helicase activity"/>
    <property type="evidence" value="ECO:0007669"/>
    <property type="project" value="UniProtKB-UniRule"/>
</dbReference>
<feature type="domain" description="Helicase C-terminal" evidence="13">
    <location>
        <begin position="228"/>
        <end position="428"/>
    </location>
</feature>
<evidence type="ECO:0000256" key="9">
    <source>
        <dbReference type="ARBA" id="ARBA00034617"/>
    </source>
</evidence>
<comment type="subunit">
    <text evidence="11">Monomer.</text>
</comment>
<dbReference type="Pfam" id="PF21280">
    <property type="entry name" value="Helicase_dom4_arc"/>
    <property type="match status" value="1"/>
</dbReference>
<evidence type="ECO:0000259" key="13">
    <source>
        <dbReference type="PROSITE" id="PS51194"/>
    </source>
</evidence>
<dbReference type="InterPro" id="IPR011545">
    <property type="entry name" value="DEAD/DEAH_box_helicase_dom"/>
</dbReference>
<evidence type="ECO:0000259" key="12">
    <source>
        <dbReference type="PROSITE" id="PS51192"/>
    </source>
</evidence>
<dbReference type="GO" id="GO:0005524">
    <property type="term" value="F:ATP binding"/>
    <property type="evidence" value="ECO:0007669"/>
    <property type="project" value="UniProtKB-UniRule"/>
</dbReference>
<evidence type="ECO:0000256" key="6">
    <source>
        <dbReference type="ARBA" id="ARBA00023125"/>
    </source>
</evidence>
<dbReference type="HAMAP" id="MF_00442">
    <property type="entry name" value="Helicase_Hel308"/>
    <property type="match status" value="1"/>
</dbReference>
<evidence type="ECO:0000313" key="14">
    <source>
        <dbReference type="EMBL" id="MBA2846482.1"/>
    </source>
</evidence>
<dbReference type="Pfam" id="PF00271">
    <property type="entry name" value="Helicase_C"/>
    <property type="match status" value="1"/>
</dbReference>
<dbReference type="SMART" id="SM00487">
    <property type="entry name" value="DEXDc"/>
    <property type="match status" value="1"/>
</dbReference>
<feature type="domain" description="Helicase ATP-binding" evidence="12">
    <location>
        <begin position="25"/>
        <end position="195"/>
    </location>
</feature>
<evidence type="ECO:0000256" key="7">
    <source>
        <dbReference type="ARBA" id="ARBA00023204"/>
    </source>
</evidence>
<dbReference type="EC" id="5.6.2.4" evidence="11"/>
<dbReference type="PROSITE" id="PS51194">
    <property type="entry name" value="HELICASE_CTER"/>
    <property type="match status" value="1"/>
</dbReference>
<dbReference type="Pfam" id="PF00270">
    <property type="entry name" value="DEAD"/>
    <property type="match status" value="1"/>
</dbReference>
<dbReference type="InterPro" id="IPR048772">
    <property type="entry name" value="Hel308-like_dom4"/>
</dbReference>
<dbReference type="CDD" id="cd18028">
    <property type="entry name" value="DEXHc_archSki2"/>
    <property type="match status" value="1"/>
</dbReference>
<dbReference type="InterPro" id="IPR036390">
    <property type="entry name" value="WH_DNA-bd_sf"/>
</dbReference>
<reference evidence="14 15" key="1">
    <citation type="submission" date="2020-07" db="EMBL/GenBank/DDBJ databases">
        <title>Genomic Encyclopedia of Type Strains, Phase IV (KMG-V): Genome sequencing to study the core and pangenomes of soil and plant-associated prokaryotes.</title>
        <authorList>
            <person name="Whitman W."/>
        </authorList>
    </citation>
    <scope>NUCLEOTIDE SEQUENCE [LARGE SCALE GENOMIC DNA]</scope>
    <source>
        <strain evidence="14 15">A5</strain>
    </source>
</reference>
<dbReference type="EMBL" id="JACDUJ010000001">
    <property type="protein sequence ID" value="MBA2846482.1"/>
    <property type="molecule type" value="Genomic_DNA"/>
</dbReference>
<comment type="function">
    <text evidence="11">DNA-dependent ATPase and 3'-5' DNA helicase that may be involved in repair of stalled replication forks.</text>
</comment>
<evidence type="ECO:0000256" key="2">
    <source>
        <dbReference type="ARBA" id="ARBA00022763"/>
    </source>
</evidence>
<dbReference type="Pfam" id="PF20470">
    <property type="entry name" value="HTH_61"/>
    <property type="match status" value="1"/>
</dbReference>
<evidence type="ECO:0000256" key="3">
    <source>
        <dbReference type="ARBA" id="ARBA00022801"/>
    </source>
</evidence>
<dbReference type="SMART" id="SM00490">
    <property type="entry name" value="HELICc"/>
    <property type="match status" value="1"/>
</dbReference>
<keyword evidence="8 11" id="KW-0413">Isomerase</keyword>